<dbReference type="PROSITE" id="PS50059">
    <property type="entry name" value="FKBP_PPIASE"/>
    <property type="match status" value="1"/>
</dbReference>
<organism evidence="8 9">
    <name type="scientific">Gleimia hominis</name>
    <dbReference type="NCBI Taxonomy" id="595468"/>
    <lineage>
        <taxon>Bacteria</taxon>
        <taxon>Bacillati</taxon>
        <taxon>Actinomycetota</taxon>
        <taxon>Actinomycetes</taxon>
        <taxon>Actinomycetales</taxon>
        <taxon>Actinomycetaceae</taxon>
        <taxon>Gleimia</taxon>
    </lineage>
</organism>
<comment type="catalytic activity">
    <reaction evidence="1 5">
        <text>[protein]-peptidylproline (omega=180) = [protein]-peptidylproline (omega=0)</text>
        <dbReference type="Rhea" id="RHEA:16237"/>
        <dbReference type="Rhea" id="RHEA-COMP:10747"/>
        <dbReference type="Rhea" id="RHEA-COMP:10748"/>
        <dbReference type="ChEBI" id="CHEBI:83833"/>
        <dbReference type="ChEBI" id="CHEBI:83834"/>
        <dbReference type="EC" id="5.2.1.8"/>
    </reaction>
</comment>
<dbReference type="InterPro" id="IPR001179">
    <property type="entry name" value="PPIase_FKBP_dom"/>
</dbReference>
<dbReference type="GO" id="GO:0016853">
    <property type="term" value="F:isomerase activity"/>
    <property type="evidence" value="ECO:0007669"/>
    <property type="project" value="UniProtKB-KW"/>
</dbReference>
<evidence type="ECO:0000259" key="7">
    <source>
        <dbReference type="PROSITE" id="PS50059"/>
    </source>
</evidence>
<comment type="caution">
    <text evidence="8">The sequence shown here is derived from an EMBL/GenBank/DDBJ whole genome shotgun (WGS) entry which is preliminary data.</text>
</comment>
<evidence type="ECO:0000256" key="1">
    <source>
        <dbReference type="ARBA" id="ARBA00000971"/>
    </source>
</evidence>
<accession>A0ABU3IB34</accession>
<evidence type="ECO:0000256" key="2">
    <source>
        <dbReference type="ARBA" id="ARBA00013194"/>
    </source>
</evidence>
<feature type="domain" description="PPIase FKBP-type" evidence="7">
    <location>
        <begin position="228"/>
        <end position="317"/>
    </location>
</feature>
<keyword evidence="6" id="KW-0472">Membrane</keyword>
<gene>
    <name evidence="8" type="ORF">QS713_05880</name>
</gene>
<dbReference type="EC" id="5.2.1.8" evidence="2 5"/>
<dbReference type="EMBL" id="JASXSX010000001">
    <property type="protein sequence ID" value="MDT3767591.1"/>
    <property type="molecule type" value="Genomic_DNA"/>
</dbReference>
<evidence type="ECO:0000313" key="9">
    <source>
        <dbReference type="Proteomes" id="UP001247542"/>
    </source>
</evidence>
<dbReference type="InterPro" id="IPR046357">
    <property type="entry name" value="PPIase_dom_sf"/>
</dbReference>
<feature type="transmembrane region" description="Helical" evidence="6">
    <location>
        <begin position="21"/>
        <end position="44"/>
    </location>
</feature>
<evidence type="ECO:0000256" key="4">
    <source>
        <dbReference type="ARBA" id="ARBA00023235"/>
    </source>
</evidence>
<reference evidence="8 9" key="1">
    <citation type="submission" date="2023-06" db="EMBL/GenBank/DDBJ databases">
        <title>Draft genome sequence of Gleimia hominis type strain CCUG 57540T.</title>
        <authorList>
            <person name="Salva-Serra F."/>
            <person name="Cardew S."/>
            <person name="Jensie Markopoulos S."/>
            <person name="Ohlen M."/>
            <person name="Inganas E."/>
            <person name="Svensson-Stadler L."/>
            <person name="Moore E.R.B."/>
        </authorList>
    </citation>
    <scope>NUCLEOTIDE SEQUENCE [LARGE SCALE GENOMIC DNA]</scope>
    <source>
        <strain evidence="8 9">CCUG 57540</strain>
    </source>
</reference>
<dbReference type="Gene3D" id="3.10.50.40">
    <property type="match status" value="1"/>
</dbReference>
<keyword evidence="9" id="KW-1185">Reference proteome</keyword>
<keyword evidence="6" id="KW-0812">Transmembrane</keyword>
<evidence type="ECO:0000256" key="5">
    <source>
        <dbReference type="PROSITE-ProRule" id="PRU00277"/>
    </source>
</evidence>
<keyword evidence="6" id="KW-1133">Transmembrane helix</keyword>
<dbReference type="SUPFAM" id="SSF54534">
    <property type="entry name" value="FKBP-like"/>
    <property type="match status" value="1"/>
</dbReference>
<dbReference type="RefSeq" id="WP_313273279.1">
    <property type="nucleotide sequence ID" value="NZ_JASXSX010000001.1"/>
</dbReference>
<evidence type="ECO:0000256" key="3">
    <source>
        <dbReference type="ARBA" id="ARBA00023110"/>
    </source>
</evidence>
<name>A0ABU3IB34_9ACTO</name>
<evidence type="ECO:0000256" key="6">
    <source>
        <dbReference type="SAM" id="Phobius"/>
    </source>
</evidence>
<protein>
    <recommendedName>
        <fullName evidence="2 5">peptidylprolyl isomerase</fullName>
        <ecNumber evidence="2 5">5.2.1.8</ecNumber>
    </recommendedName>
</protein>
<keyword evidence="3 5" id="KW-0697">Rotamase</keyword>
<evidence type="ECO:0000313" key="8">
    <source>
        <dbReference type="EMBL" id="MDT3767591.1"/>
    </source>
</evidence>
<proteinExistence type="predicted"/>
<sequence length="317" mass="34214">MKPLGTSRVERRRSARGRIKRWWIEALVLVVLAAVVGTAILVAVNRKNDAQQPTSWLERIQVSGNVGRVPILKLSEPVSVSETKTKLLERGGGRQISKGAPLLVSITSFSGENGHVLSANQRSTFDVGLADTQSFEPELLDGVIGKTEGSRVLFVRPVTSKGRRTTEINVVDILPSVAWGDAVKDPGKPLRVTMTEAGPRPSHDGQKPPADLTVQTLVTGGGQQVRADDTVLVQYLAARWDDSVEISSTWATGIPKMIPLRTAMAGVEQALLDQRVGTRLAITIPPDQASGDSTLMVIIDILATRQTDEAEVKPDKK</sequence>
<keyword evidence="4 5" id="KW-0413">Isomerase</keyword>
<dbReference type="Proteomes" id="UP001247542">
    <property type="component" value="Unassembled WGS sequence"/>
</dbReference>